<keyword evidence="1" id="KW-0472">Membrane</keyword>
<protein>
    <submittedName>
        <fullName evidence="2">Uncharacterized protein</fullName>
    </submittedName>
</protein>
<keyword evidence="1" id="KW-0812">Transmembrane</keyword>
<gene>
    <name evidence="2" type="ORF">US40_C0004G0053</name>
</gene>
<dbReference type="AlphaFoldDB" id="A0A0G0G4G4"/>
<evidence type="ECO:0000313" key="2">
    <source>
        <dbReference type="EMBL" id="KKQ26018.1"/>
    </source>
</evidence>
<comment type="caution">
    <text evidence="2">The sequence shown here is derived from an EMBL/GenBank/DDBJ whole genome shotgun (WGS) entry which is preliminary data.</text>
</comment>
<evidence type="ECO:0000256" key="1">
    <source>
        <dbReference type="SAM" id="Phobius"/>
    </source>
</evidence>
<keyword evidence="1" id="KW-1133">Transmembrane helix</keyword>
<proteinExistence type="predicted"/>
<organism evidence="2 3">
    <name type="scientific">Candidatus Roizmanbacteria bacterium GW2011_GWC2_37_13</name>
    <dbReference type="NCBI Taxonomy" id="1618486"/>
    <lineage>
        <taxon>Bacteria</taxon>
        <taxon>Candidatus Roizmaniibacteriota</taxon>
    </lineage>
</organism>
<feature type="transmembrane region" description="Helical" evidence="1">
    <location>
        <begin position="12"/>
        <end position="33"/>
    </location>
</feature>
<dbReference type="Proteomes" id="UP000034917">
    <property type="component" value="Unassembled WGS sequence"/>
</dbReference>
<dbReference type="EMBL" id="LBSV01000004">
    <property type="protein sequence ID" value="KKQ26018.1"/>
    <property type="molecule type" value="Genomic_DNA"/>
</dbReference>
<name>A0A0G0G4G4_9BACT</name>
<evidence type="ECO:0000313" key="3">
    <source>
        <dbReference type="Proteomes" id="UP000034917"/>
    </source>
</evidence>
<accession>A0A0G0G4G4</accession>
<sequence length="60" mass="6781">MKLTNLQLKLFADFYSNMAVLWFGAAFINPIGIVSTFKFLIYGIFSLIFAMISVKGVKKI</sequence>
<reference evidence="2 3" key="1">
    <citation type="journal article" date="2015" name="Nature">
        <title>rRNA introns, odd ribosomes, and small enigmatic genomes across a large radiation of phyla.</title>
        <authorList>
            <person name="Brown C.T."/>
            <person name="Hug L.A."/>
            <person name="Thomas B.C."/>
            <person name="Sharon I."/>
            <person name="Castelle C.J."/>
            <person name="Singh A."/>
            <person name="Wilkins M.J."/>
            <person name="Williams K.H."/>
            <person name="Banfield J.F."/>
        </authorList>
    </citation>
    <scope>NUCLEOTIDE SEQUENCE [LARGE SCALE GENOMIC DNA]</scope>
</reference>